<dbReference type="EMBL" id="JAACJM010000010">
    <property type="protein sequence ID" value="KAF5370836.1"/>
    <property type="molecule type" value="Genomic_DNA"/>
</dbReference>
<comment type="similarity">
    <text evidence="2">Belongs to the SAP domain-containing ribonucleoprotein family.</text>
</comment>
<dbReference type="SMART" id="SM00513">
    <property type="entry name" value="SAP"/>
    <property type="match status" value="1"/>
</dbReference>
<evidence type="ECO:0000256" key="2">
    <source>
        <dbReference type="ARBA" id="ARBA00046328"/>
    </source>
</evidence>
<evidence type="ECO:0000256" key="3">
    <source>
        <dbReference type="SAM" id="MobiDB-lite"/>
    </source>
</evidence>
<dbReference type="Gene3D" id="1.10.720.30">
    <property type="entry name" value="SAP domain"/>
    <property type="match status" value="1"/>
</dbReference>
<dbReference type="AlphaFoldDB" id="A0A8H5LVI0"/>
<keyword evidence="1" id="KW-0597">Phosphoprotein</keyword>
<keyword evidence="6" id="KW-1185">Reference proteome</keyword>
<dbReference type="Proteomes" id="UP000559256">
    <property type="component" value="Unassembled WGS sequence"/>
</dbReference>
<sequence>MEKNLKSLKVNELRNILQKAGLSIPAKTNKADLIARIIASPAAVDVYNAQNSPEPQNDDLLAPPEEVDWNAEDVSAVPAKETEQPTAPSQPADPPASQPDQAEKPSDPPAAPPTTSEDPELEKRRKRAERFGIPLVEPKQNPQKKTNPKTTKTVNEDPDKLKSRAERFGASVGTDTLKRKQSEEVVDSDEQEKRRKRAERFGLKT</sequence>
<evidence type="ECO:0000313" key="5">
    <source>
        <dbReference type="EMBL" id="KAF5370836.1"/>
    </source>
</evidence>
<dbReference type="GO" id="GO:0016973">
    <property type="term" value="P:poly(A)+ mRNA export from nucleus"/>
    <property type="evidence" value="ECO:0007669"/>
    <property type="project" value="TreeGrafter"/>
</dbReference>
<evidence type="ECO:0000259" key="4">
    <source>
        <dbReference type="SMART" id="SM00513"/>
    </source>
</evidence>
<protein>
    <recommendedName>
        <fullName evidence="4">SAP domain-containing protein</fullName>
    </recommendedName>
</protein>
<dbReference type="InterPro" id="IPR052240">
    <property type="entry name" value="SAP_domain_ribonucleoprotein"/>
</dbReference>
<dbReference type="OrthoDB" id="445357at2759"/>
<comment type="caution">
    <text evidence="5">The sequence shown here is derived from an EMBL/GenBank/DDBJ whole genome shotgun (WGS) entry which is preliminary data.</text>
</comment>
<gene>
    <name evidence="5" type="ORF">D9758_002069</name>
</gene>
<dbReference type="InterPro" id="IPR036361">
    <property type="entry name" value="SAP_dom_sf"/>
</dbReference>
<reference evidence="5 6" key="1">
    <citation type="journal article" date="2020" name="ISME J.">
        <title>Uncovering the hidden diversity of litter-decomposition mechanisms in mushroom-forming fungi.</title>
        <authorList>
            <person name="Floudas D."/>
            <person name="Bentzer J."/>
            <person name="Ahren D."/>
            <person name="Johansson T."/>
            <person name="Persson P."/>
            <person name="Tunlid A."/>
        </authorList>
    </citation>
    <scope>NUCLEOTIDE SEQUENCE [LARGE SCALE GENOMIC DNA]</scope>
    <source>
        <strain evidence="5 6">CBS 291.85</strain>
    </source>
</reference>
<organism evidence="5 6">
    <name type="scientific">Tetrapyrgos nigripes</name>
    <dbReference type="NCBI Taxonomy" id="182062"/>
    <lineage>
        <taxon>Eukaryota</taxon>
        <taxon>Fungi</taxon>
        <taxon>Dikarya</taxon>
        <taxon>Basidiomycota</taxon>
        <taxon>Agaricomycotina</taxon>
        <taxon>Agaricomycetes</taxon>
        <taxon>Agaricomycetidae</taxon>
        <taxon>Agaricales</taxon>
        <taxon>Marasmiineae</taxon>
        <taxon>Marasmiaceae</taxon>
        <taxon>Tetrapyrgos</taxon>
    </lineage>
</organism>
<dbReference type="GO" id="GO:0005634">
    <property type="term" value="C:nucleus"/>
    <property type="evidence" value="ECO:0007669"/>
    <property type="project" value="TreeGrafter"/>
</dbReference>
<name>A0A8H5LVI0_9AGAR</name>
<accession>A0A8H5LVI0</accession>
<evidence type="ECO:0000256" key="1">
    <source>
        <dbReference type="ARBA" id="ARBA00022553"/>
    </source>
</evidence>
<dbReference type="InterPro" id="IPR003034">
    <property type="entry name" value="SAP_dom"/>
</dbReference>
<feature type="region of interest" description="Disordered" evidence="3">
    <location>
        <begin position="48"/>
        <end position="205"/>
    </location>
</feature>
<feature type="compositionally biased region" description="Basic and acidic residues" evidence="3">
    <location>
        <begin position="154"/>
        <end position="167"/>
    </location>
</feature>
<feature type="compositionally biased region" description="Low complexity" evidence="3">
    <location>
        <begin position="138"/>
        <end position="153"/>
    </location>
</feature>
<feature type="domain" description="SAP" evidence="4">
    <location>
        <begin position="5"/>
        <end position="41"/>
    </location>
</feature>
<dbReference type="Pfam" id="PF02037">
    <property type="entry name" value="SAP"/>
    <property type="match status" value="1"/>
</dbReference>
<proteinExistence type="inferred from homology"/>
<dbReference type="PANTHER" id="PTHR46551">
    <property type="entry name" value="SAP DOMAIN-CONTAINING RIBONUCLEOPROTEIN"/>
    <property type="match status" value="1"/>
</dbReference>
<dbReference type="PANTHER" id="PTHR46551:SF1">
    <property type="entry name" value="SAP DOMAIN-CONTAINING RIBONUCLEOPROTEIN"/>
    <property type="match status" value="1"/>
</dbReference>
<evidence type="ECO:0000313" key="6">
    <source>
        <dbReference type="Proteomes" id="UP000559256"/>
    </source>
</evidence>